<dbReference type="OMA" id="SVTNWRA"/>
<dbReference type="EMBL" id="CM001196">
    <property type="protein sequence ID" value="EGP91995.1"/>
    <property type="molecule type" value="Genomic_DNA"/>
</dbReference>
<protein>
    <recommendedName>
        <fullName evidence="3">Bromo domain-containing protein</fullName>
    </recommendedName>
</protein>
<feature type="compositionally biased region" description="Basic and acidic residues" evidence="2">
    <location>
        <begin position="206"/>
        <end position="215"/>
    </location>
</feature>
<accession>F9X0J9</accession>
<dbReference type="GO" id="GO:0035267">
    <property type="term" value="C:NuA4 histone acetyltransferase complex"/>
    <property type="evidence" value="ECO:0007669"/>
    <property type="project" value="TreeGrafter"/>
</dbReference>
<dbReference type="SUPFAM" id="SSF47370">
    <property type="entry name" value="Bromodomain"/>
    <property type="match status" value="1"/>
</dbReference>
<evidence type="ECO:0000313" key="4">
    <source>
        <dbReference type="EMBL" id="EGP91995.1"/>
    </source>
</evidence>
<dbReference type="Pfam" id="PF00439">
    <property type="entry name" value="Bromodomain"/>
    <property type="match status" value="1"/>
</dbReference>
<dbReference type="HOGENOM" id="CLU_096852_0_0_1"/>
<keyword evidence="5" id="KW-1185">Reference proteome</keyword>
<dbReference type="RefSeq" id="XP_003857019.1">
    <property type="nucleotide sequence ID" value="XM_003856971.1"/>
</dbReference>
<feature type="region of interest" description="Disordered" evidence="2">
    <location>
        <begin position="206"/>
        <end position="229"/>
    </location>
</feature>
<sequence>MLEEGESTNAPSASSGTRLMTRKRRGTIQSQPIPPSKRKRQESPIEEDNEFGATPPPKGNTVAATRNFAKMSSAIMNDINSHKHAAYFATAVREKNAPGYNDIIHQPQNLKSIRTAITAGTKAVAAAAAALESAAESSARAADGSTTVELERTADLEPPKAIVNGVQLEKELMRMFANAYMFNPGEDGMALSTKEFFHDVEQKISDWRSTEREAGGEDDEEGKSKRRKA</sequence>
<dbReference type="AlphaFoldDB" id="F9X0J9"/>
<dbReference type="Proteomes" id="UP000008062">
    <property type="component" value="Chromosome 1"/>
</dbReference>
<name>F9X0J9_ZYMTI</name>
<dbReference type="InterPro" id="IPR001487">
    <property type="entry name" value="Bromodomain"/>
</dbReference>
<dbReference type="Gene3D" id="1.20.920.10">
    <property type="entry name" value="Bromodomain-like"/>
    <property type="match status" value="1"/>
</dbReference>
<keyword evidence="1" id="KW-0103">Bromodomain</keyword>
<dbReference type="KEGG" id="ztr:MYCGRDRAFT_102854"/>
<gene>
    <name evidence="4" type="ORF">MYCGRDRAFT_102854</name>
</gene>
<dbReference type="InParanoid" id="F9X0J9"/>
<dbReference type="GeneID" id="13398730"/>
<dbReference type="eggNOG" id="ENOG502S3YN">
    <property type="taxonomic scope" value="Eukaryota"/>
</dbReference>
<dbReference type="PANTHER" id="PTHR15398:SF4">
    <property type="entry name" value="BROMODOMAIN-CONTAINING PROTEIN 8 ISOFORM X1"/>
    <property type="match status" value="1"/>
</dbReference>
<feature type="region of interest" description="Disordered" evidence="2">
    <location>
        <begin position="1"/>
        <end position="62"/>
    </location>
</feature>
<dbReference type="InterPro" id="IPR036427">
    <property type="entry name" value="Bromodomain-like_sf"/>
</dbReference>
<evidence type="ECO:0000256" key="2">
    <source>
        <dbReference type="SAM" id="MobiDB-lite"/>
    </source>
</evidence>
<evidence type="ECO:0000313" key="5">
    <source>
        <dbReference type="Proteomes" id="UP000008062"/>
    </source>
</evidence>
<feature type="domain" description="Bromo" evidence="3">
    <location>
        <begin position="74"/>
        <end position="117"/>
    </location>
</feature>
<dbReference type="GO" id="GO:0006325">
    <property type="term" value="P:chromatin organization"/>
    <property type="evidence" value="ECO:0007669"/>
    <property type="project" value="UniProtKB-ARBA"/>
</dbReference>
<dbReference type="PANTHER" id="PTHR15398">
    <property type="entry name" value="BROMODOMAIN-CONTAINING PROTEIN 8"/>
    <property type="match status" value="1"/>
</dbReference>
<dbReference type="STRING" id="336722.F9X0J9"/>
<feature type="compositionally biased region" description="Polar residues" evidence="2">
    <location>
        <begin position="7"/>
        <end position="18"/>
    </location>
</feature>
<evidence type="ECO:0000256" key="1">
    <source>
        <dbReference type="ARBA" id="ARBA00023117"/>
    </source>
</evidence>
<dbReference type="OrthoDB" id="21449at2759"/>
<organism evidence="4 5">
    <name type="scientific">Zymoseptoria tritici (strain CBS 115943 / IPO323)</name>
    <name type="common">Speckled leaf blotch fungus</name>
    <name type="synonym">Septoria tritici</name>
    <dbReference type="NCBI Taxonomy" id="336722"/>
    <lineage>
        <taxon>Eukaryota</taxon>
        <taxon>Fungi</taxon>
        <taxon>Dikarya</taxon>
        <taxon>Ascomycota</taxon>
        <taxon>Pezizomycotina</taxon>
        <taxon>Dothideomycetes</taxon>
        <taxon>Dothideomycetidae</taxon>
        <taxon>Mycosphaerellales</taxon>
        <taxon>Mycosphaerellaceae</taxon>
        <taxon>Zymoseptoria</taxon>
    </lineage>
</organism>
<proteinExistence type="predicted"/>
<evidence type="ECO:0000259" key="3">
    <source>
        <dbReference type="Pfam" id="PF00439"/>
    </source>
</evidence>
<reference evidence="4 5" key="1">
    <citation type="journal article" date="2011" name="PLoS Genet.">
        <title>Finished genome of the fungal wheat pathogen Mycosphaerella graminicola reveals dispensome structure, chromosome plasticity, and stealth pathogenesis.</title>
        <authorList>
            <person name="Goodwin S.B."/>
            <person name="Ben M'barek S."/>
            <person name="Dhillon B."/>
            <person name="Wittenberg A.H.J."/>
            <person name="Crane C.F."/>
            <person name="Hane J.K."/>
            <person name="Foster A.J."/>
            <person name="Van der Lee T.A.J."/>
            <person name="Grimwood J."/>
            <person name="Aerts A."/>
            <person name="Antoniw J."/>
            <person name="Bailey A."/>
            <person name="Bluhm B."/>
            <person name="Bowler J."/>
            <person name="Bristow J."/>
            <person name="van der Burgt A."/>
            <person name="Canto-Canche B."/>
            <person name="Churchill A.C.L."/>
            <person name="Conde-Ferraez L."/>
            <person name="Cools H.J."/>
            <person name="Coutinho P.M."/>
            <person name="Csukai M."/>
            <person name="Dehal P."/>
            <person name="De Wit P."/>
            <person name="Donzelli B."/>
            <person name="van de Geest H.C."/>
            <person name="van Ham R.C.H.J."/>
            <person name="Hammond-Kosack K.E."/>
            <person name="Henrissat B."/>
            <person name="Kilian A."/>
            <person name="Kobayashi A.K."/>
            <person name="Koopmann E."/>
            <person name="Kourmpetis Y."/>
            <person name="Kuzniar A."/>
            <person name="Lindquist E."/>
            <person name="Lombard V."/>
            <person name="Maliepaard C."/>
            <person name="Martins N."/>
            <person name="Mehrabi R."/>
            <person name="Nap J.P.H."/>
            <person name="Ponomarenko A."/>
            <person name="Rudd J.J."/>
            <person name="Salamov A."/>
            <person name="Schmutz J."/>
            <person name="Schouten H.J."/>
            <person name="Shapiro H."/>
            <person name="Stergiopoulos I."/>
            <person name="Torriani S.F.F."/>
            <person name="Tu H."/>
            <person name="de Vries R.P."/>
            <person name="Waalwijk C."/>
            <person name="Ware S.B."/>
            <person name="Wiebenga A."/>
            <person name="Zwiers L.-H."/>
            <person name="Oliver R.P."/>
            <person name="Grigoriev I.V."/>
            <person name="Kema G.H.J."/>
        </authorList>
    </citation>
    <scope>NUCLEOTIDE SEQUENCE [LARGE SCALE GENOMIC DNA]</scope>
    <source>
        <strain evidence="5">CBS 115943 / IPO323</strain>
    </source>
</reference>